<keyword evidence="4" id="KW-0067">ATP-binding</keyword>
<dbReference type="GO" id="GO:0004386">
    <property type="term" value="F:helicase activity"/>
    <property type="evidence" value="ECO:0007669"/>
    <property type="project" value="UniProtKB-KW"/>
</dbReference>
<gene>
    <name evidence="6" type="ORF">B9Q13_02860</name>
</gene>
<dbReference type="PANTHER" id="PTHR11274">
    <property type="entry name" value="RAD25/XP-B DNA REPAIR HELICASE"/>
    <property type="match status" value="1"/>
</dbReference>
<comment type="caution">
    <text evidence="6">The sequence shown here is derived from an EMBL/GenBank/DDBJ whole genome shotgun (WGS) entry which is preliminary data.</text>
</comment>
<keyword evidence="1" id="KW-0547">Nucleotide-binding</keyword>
<dbReference type="Proteomes" id="UP000241886">
    <property type="component" value="Unassembled WGS sequence"/>
</dbReference>
<reference evidence="6 7" key="1">
    <citation type="submission" date="2017-04" db="EMBL/GenBank/DDBJ databases">
        <title>Novel microbial lineages endemic to geothermal iron-oxide mats fill important gaps in the evolutionary history of Archaea.</title>
        <authorList>
            <person name="Jay Z.J."/>
            <person name="Beam J.P."/>
            <person name="Dlakic M."/>
            <person name="Rusch D.B."/>
            <person name="Kozubal M.A."/>
            <person name="Inskeep W.P."/>
        </authorList>
    </citation>
    <scope>NUCLEOTIDE SEQUENCE [LARGE SCALE GENOMIC DNA]</scope>
    <source>
        <strain evidence="6">ECH_B_SAG-G16</strain>
    </source>
</reference>
<evidence type="ECO:0000256" key="4">
    <source>
        <dbReference type="ARBA" id="ARBA00022840"/>
    </source>
</evidence>
<organism evidence="6 7">
    <name type="scientific">Candidatus Marsarchaeota G2 archaeon ECH_B_SAG-G16</name>
    <dbReference type="NCBI Taxonomy" id="1978167"/>
    <lineage>
        <taxon>Archaea</taxon>
        <taxon>Candidatus Marsarchaeota</taxon>
        <taxon>Candidatus Marsarchaeota group 2</taxon>
    </lineage>
</organism>
<keyword evidence="2" id="KW-0378">Hydrolase</keyword>
<feature type="domain" description="ERCC3/RAD25/XPB helicase C-terminal" evidence="5">
    <location>
        <begin position="1"/>
        <end position="68"/>
    </location>
</feature>
<evidence type="ECO:0000256" key="3">
    <source>
        <dbReference type="ARBA" id="ARBA00022806"/>
    </source>
</evidence>
<dbReference type="EMBL" id="NEXO01000040">
    <property type="protein sequence ID" value="PSO05107.1"/>
    <property type="molecule type" value="Genomic_DNA"/>
</dbReference>
<dbReference type="Pfam" id="PF16203">
    <property type="entry name" value="ERCC3_RAD25_C"/>
    <property type="match status" value="1"/>
</dbReference>
<dbReference type="AlphaFoldDB" id="A0A2R6C2K3"/>
<evidence type="ECO:0000313" key="6">
    <source>
        <dbReference type="EMBL" id="PSO05107.1"/>
    </source>
</evidence>
<protein>
    <recommendedName>
        <fullName evidence="5">ERCC3/RAD25/XPB helicase C-terminal domain-containing protein</fullName>
    </recommendedName>
</protein>
<dbReference type="InterPro" id="IPR027417">
    <property type="entry name" value="P-loop_NTPase"/>
</dbReference>
<dbReference type="GO" id="GO:0005524">
    <property type="term" value="F:ATP binding"/>
    <property type="evidence" value="ECO:0007669"/>
    <property type="project" value="UniProtKB-KW"/>
</dbReference>
<evidence type="ECO:0000256" key="2">
    <source>
        <dbReference type="ARBA" id="ARBA00022801"/>
    </source>
</evidence>
<dbReference type="Gene3D" id="3.40.50.300">
    <property type="entry name" value="P-loop containing nucleotide triphosphate hydrolases"/>
    <property type="match status" value="1"/>
</dbReference>
<dbReference type="InterPro" id="IPR032438">
    <property type="entry name" value="ERCC3_RAD25_C"/>
</dbReference>
<feature type="non-terminal residue" evidence="6">
    <location>
        <position position="1"/>
    </location>
</feature>
<proteinExistence type="predicted"/>
<dbReference type="SUPFAM" id="SSF52540">
    <property type="entry name" value="P-loop containing nucleoside triphosphate hydrolases"/>
    <property type="match status" value="1"/>
</dbReference>
<dbReference type="PANTHER" id="PTHR11274:SF0">
    <property type="entry name" value="GENERAL TRANSCRIPTION AND DNA REPAIR FACTOR IIH HELICASE SUBUNIT XPB"/>
    <property type="match status" value="1"/>
</dbReference>
<name>A0A2R6C2K3_9ARCH</name>
<keyword evidence="3" id="KW-0347">Helicase</keyword>
<evidence type="ECO:0000256" key="1">
    <source>
        <dbReference type="ARBA" id="ARBA00022741"/>
    </source>
</evidence>
<evidence type="ECO:0000313" key="7">
    <source>
        <dbReference type="Proteomes" id="UP000241886"/>
    </source>
</evidence>
<dbReference type="GO" id="GO:0016787">
    <property type="term" value="F:hydrolase activity"/>
    <property type="evidence" value="ECO:0007669"/>
    <property type="project" value="UniProtKB-KW"/>
</dbReference>
<accession>A0A2R6C2K3</accession>
<dbReference type="InterPro" id="IPR050615">
    <property type="entry name" value="ATP-dep_DNA_Helicase"/>
</dbReference>
<evidence type="ECO:0000259" key="5">
    <source>
        <dbReference type="Pfam" id="PF16203"/>
    </source>
</evidence>
<sequence>IVTSKVLDEGVDVPDASVGIILSGTGSKREYVQRLGRLLRKKDGKVARLIEVVSSGTLEVSTASRRRRVG</sequence>